<dbReference type="EMBL" id="JAHWXT010000003">
    <property type="protein sequence ID" value="MCF0265026.1"/>
    <property type="molecule type" value="Genomic_DNA"/>
</dbReference>
<gene>
    <name evidence="1" type="ORF">KW868_11245</name>
</gene>
<protein>
    <submittedName>
        <fullName evidence="1">Uncharacterized protein</fullName>
    </submittedName>
</protein>
<comment type="caution">
    <text evidence="1">The sequence shown here is derived from an EMBL/GenBank/DDBJ whole genome shotgun (WGS) entry which is preliminary data.</text>
</comment>
<evidence type="ECO:0000313" key="2">
    <source>
        <dbReference type="Proteomes" id="UP000887320"/>
    </source>
</evidence>
<dbReference type="GeneID" id="67742280"/>
<accession>A0A6A1RTH9</accession>
<organism evidence="1 2">
    <name type="scientific">Acinetobacter guillouiae</name>
    <name type="common">Acinetobacter genomosp. 11</name>
    <dbReference type="NCBI Taxonomy" id="106649"/>
    <lineage>
        <taxon>Bacteria</taxon>
        <taxon>Pseudomonadati</taxon>
        <taxon>Pseudomonadota</taxon>
        <taxon>Gammaproteobacteria</taxon>
        <taxon>Moraxellales</taxon>
        <taxon>Moraxellaceae</taxon>
        <taxon>Acinetobacter</taxon>
    </lineage>
</organism>
<dbReference type="Proteomes" id="UP000887320">
    <property type="component" value="Unassembled WGS sequence"/>
</dbReference>
<name>A0A6A1RTH9_ACIGI</name>
<dbReference type="RefSeq" id="WP_004718640.1">
    <property type="nucleotide sequence ID" value="NZ_AP014630.1"/>
</dbReference>
<dbReference type="AlphaFoldDB" id="A0A6A1RTH9"/>
<proteinExistence type="predicted"/>
<reference evidence="1" key="1">
    <citation type="submission" date="2021-07" db="EMBL/GenBank/DDBJ databases">
        <authorList>
            <person name="Fernandez M."/>
            <person name="Pereira P."/>
            <person name="Torres Tejerizo G.A."/>
            <person name="Gonzalez P."/>
            <person name="Agostini E."/>
        </authorList>
    </citation>
    <scope>NUCLEOTIDE SEQUENCE</scope>
    <source>
        <strain evidence="1">SFC 500-1A</strain>
    </source>
</reference>
<evidence type="ECO:0000313" key="1">
    <source>
        <dbReference type="EMBL" id="MCF0265026.1"/>
    </source>
</evidence>
<sequence length="177" mass="21169">MFILLIIVVVAVLGIMLVKHIDQRRWQRYQFERDMFFRQYPFQWKGLEQFELVLNINVHAQKKLINELMLRASENSYIKKSRIQREPECSRQQYSIKVMIQDLTIGHLEKKYADLLGESLDQTDFEIGRPIELDAEIIVFEKDDIELGCRVKLALPRDPRTAHQYLIENSQQQFQEK</sequence>